<dbReference type="OMA" id="DICIFRP"/>
<organism evidence="1 2">
    <name type="scientific">Hyalella azteca</name>
    <name type="common">Amphipod</name>
    <dbReference type="NCBI Taxonomy" id="294128"/>
    <lineage>
        <taxon>Eukaryota</taxon>
        <taxon>Metazoa</taxon>
        <taxon>Ecdysozoa</taxon>
        <taxon>Arthropoda</taxon>
        <taxon>Crustacea</taxon>
        <taxon>Multicrustacea</taxon>
        <taxon>Malacostraca</taxon>
        <taxon>Eumalacostraca</taxon>
        <taxon>Peracarida</taxon>
        <taxon>Amphipoda</taxon>
        <taxon>Senticaudata</taxon>
        <taxon>Talitrida</taxon>
        <taxon>Talitroidea</taxon>
        <taxon>Hyalellidae</taxon>
        <taxon>Hyalella</taxon>
    </lineage>
</organism>
<protein>
    <submittedName>
        <fullName evidence="2">Uncharacterized protein LOC108671923</fullName>
    </submittedName>
</protein>
<dbReference type="Proteomes" id="UP000694843">
    <property type="component" value="Unplaced"/>
</dbReference>
<accession>A0A8B7NMU9</accession>
<evidence type="ECO:0000313" key="2">
    <source>
        <dbReference type="RefSeq" id="XP_018015008.1"/>
    </source>
</evidence>
<dbReference type="KEGG" id="hazt:108671923"/>
<proteinExistence type="predicted"/>
<keyword evidence="1" id="KW-1185">Reference proteome</keyword>
<reference evidence="2" key="1">
    <citation type="submission" date="2025-08" db="UniProtKB">
        <authorList>
            <consortium name="RefSeq"/>
        </authorList>
    </citation>
    <scope>IDENTIFICATION</scope>
    <source>
        <tissue evidence="2">Whole organism</tissue>
    </source>
</reference>
<evidence type="ECO:0000313" key="1">
    <source>
        <dbReference type="Proteomes" id="UP000694843"/>
    </source>
</evidence>
<name>A0A8B7NMU9_HYAAZ</name>
<dbReference type="GeneID" id="108671923"/>
<dbReference type="RefSeq" id="XP_018015008.1">
    <property type="nucleotide sequence ID" value="XM_018159519.1"/>
</dbReference>
<sequence length="333" mass="37193">MSSIVNKLLYAKKYAEAVAYVTGDNVRYRKLEEITVEEDKIVVYGEILSIKKYNPDSTRKLANSKGLVISKYDRLVLFREVVGGSPFYVLCQNQAESNKLFWRYTDIHIGCVVAFFEPIIGASIHGIKQLSCISKPVPVRNAAIANINTVMPEFEELNHIQCFTVQSDICIFRPSIIRACASRGCDSQHMEPYKKCPSFGGGRVNCISMHGYFQIKELSSITEDTVQFCSESLAAVFIHEDSRKMSEAGFPDIKNAVEDILAYYKENQTSFLVSGWYKRRHEADNTPSASITLHLSSVRPQNIIVGAPLFRQVVNHDAMADAGAPVVDEGGEV</sequence>
<gene>
    <name evidence="2" type="primary">LOC108671923</name>
</gene>
<dbReference type="AlphaFoldDB" id="A0A8B7NMU9"/>